<name>D2VLD3_NAEGR</name>
<feature type="domain" description="Peptide chain release factor" evidence="1">
    <location>
        <begin position="24"/>
        <end position="136"/>
    </location>
</feature>
<dbReference type="OrthoDB" id="2019491at2759"/>
<dbReference type="eggNOG" id="KOG2726">
    <property type="taxonomic scope" value="Eukaryota"/>
</dbReference>
<evidence type="ECO:0000259" key="1">
    <source>
        <dbReference type="SMART" id="SM00937"/>
    </source>
</evidence>
<evidence type="ECO:0000313" key="3">
    <source>
        <dbReference type="Proteomes" id="UP000006671"/>
    </source>
</evidence>
<dbReference type="Pfam" id="PF03462">
    <property type="entry name" value="PCRF"/>
    <property type="match status" value="1"/>
</dbReference>
<dbReference type="GO" id="GO:0006415">
    <property type="term" value="P:translational termination"/>
    <property type="evidence" value="ECO:0007669"/>
    <property type="project" value="InterPro"/>
</dbReference>
<dbReference type="STRING" id="5762.D2VLD3"/>
<dbReference type="VEuPathDB" id="AmoebaDB:NAEGRDRAFT_69739"/>
<dbReference type="InterPro" id="IPR005139">
    <property type="entry name" value="PCRF"/>
</dbReference>
<dbReference type="RefSeq" id="XP_002675112.1">
    <property type="nucleotide sequence ID" value="XM_002675066.1"/>
</dbReference>
<gene>
    <name evidence="2" type="ORF">NAEGRDRAFT_69739</name>
</gene>
<proteinExistence type="predicted"/>
<dbReference type="AlphaFoldDB" id="D2VLD3"/>
<dbReference type="PANTHER" id="PTHR43116:SF3">
    <property type="entry name" value="CLASS I PEPTIDE CHAIN RELEASE FACTOR"/>
    <property type="match status" value="1"/>
</dbReference>
<evidence type="ECO:0000313" key="2">
    <source>
        <dbReference type="EMBL" id="EFC42368.1"/>
    </source>
</evidence>
<dbReference type="Gene3D" id="3.30.70.1660">
    <property type="match status" value="1"/>
</dbReference>
<reference evidence="2 3" key="1">
    <citation type="journal article" date="2010" name="Cell">
        <title>The genome of Naegleria gruberi illuminates early eukaryotic versatility.</title>
        <authorList>
            <person name="Fritz-Laylin L.K."/>
            <person name="Prochnik S.E."/>
            <person name="Ginger M.L."/>
            <person name="Dacks J.B."/>
            <person name="Carpenter M.L."/>
            <person name="Field M.C."/>
            <person name="Kuo A."/>
            <person name="Paredez A."/>
            <person name="Chapman J."/>
            <person name="Pham J."/>
            <person name="Shu S."/>
            <person name="Neupane R."/>
            <person name="Cipriano M."/>
            <person name="Mancuso J."/>
            <person name="Tu H."/>
            <person name="Salamov A."/>
            <person name="Lindquist E."/>
            <person name="Shapiro H."/>
            <person name="Lucas S."/>
            <person name="Grigoriev I.V."/>
            <person name="Cande W.Z."/>
            <person name="Fulton C."/>
            <person name="Rokhsar D.S."/>
            <person name="Dawson S.C."/>
        </authorList>
    </citation>
    <scope>NUCLEOTIDE SEQUENCE [LARGE SCALE GENOMIC DNA]</scope>
    <source>
        <strain evidence="2 3">NEG-M</strain>
    </source>
</reference>
<dbReference type="Proteomes" id="UP000006671">
    <property type="component" value="Unassembled WGS sequence"/>
</dbReference>
<dbReference type="GeneID" id="8851854"/>
<protein>
    <submittedName>
        <fullName evidence="2">Predicted protein</fullName>
    </submittedName>
</protein>
<dbReference type="EMBL" id="GG738880">
    <property type="protein sequence ID" value="EFC42368.1"/>
    <property type="molecule type" value="Genomic_DNA"/>
</dbReference>
<accession>D2VLD3</accession>
<keyword evidence="3" id="KW-1185">Reference proteome</keyword>
<dbReference type="SUPFAM" id="SSF75620">
    <property type="entry name" value="Release factor"/>
    <property type="match status" value="1"/>
</dbReference>
<dbReference type="SMART" id="SM00937">
    <property type="entry name" value="PCRF"/>
    <property type="match status" value="1"/>
</dbReference>
<dbReference type="KEGG" id="ngr:NAEGRDRAFT_69739"/>
<dbReference type="InterPro" id="IPR045853">
    <property type="entry name" value="Pep_chain_release_fac_I_sf"/>
</dbReference>
<dbReference type="InParanoid" id="D2VLD3"/>
<organism evidence="3">
    <name type="scientific">Naegleria gruberi</name>
    <name type="common">Amoeba</name>
    <dbReference type="NCBI Taxonomy" id="5762"/>
    <lineage>
        <taxon>Eukaryota</taxon>
        <taxon>Discoba</taxon>
        <taxon>Heterolobosea</taxon>
        <taxon>Tetramitia</taxon>
        <taxon>Eutetramitia</taxon>
        <taxon>Vahlkampfiidae</taxon>
        <taxon>Naegleria</taxon>
    </lineage>
</organism>
<sequence length="156" mass="17839">MLEDQLNFIDNTIADINNNEELLKLSEMENDKEMIEYIQKSLSDLINVLEKKEIESFLSGPHDSKDCYLEIHTGAGGEDASDWSQMLLNMYINCLRGSELSSFEVTLEDTSFKETGIRSALLFISGRYAYGYLKHEQGVHRLVRLSPFNADVSIQY</sequence>
<dbReference type="PANTHER" id="PTHR43116">
    <property type="entry name" value="PEPTIDE CHAIN RELEASE FACTOR 2"/>
    <property type="match status" value="1"/>
</dbReference>